<name>A0A8S1ERC0_9PELO</name>
<gene>
    <name evidence="1" type="ORF">CBOVIS_LOCUS4678</name>
</gene>
<sequence length="138" mass="15816">MVTIFISFVLSHTLFGQYLPFFLHMACTIFPLLRSIKAIGEKESTNELSSSLFFWVLYVFSSYFDSLIGQPLPIYYDLKAGFFLYIFNNDLKVLSKMRANFEPLFAKISRSRAQMIGKQTCPMSTAAQSTDEACDKEE</sequence>
<comment type="caution">
    <text evidence="1">The sequence shown here is derived from an EMBL/GenBank/DDBJ whole genome shotgun (WGS) entry which is preliminary data.</text>
</comment>
<evidence type="ECO:0008006" key="3">
    <source>
        <dbReference type="Google" id="ProtNLM"/>
    </source>
</evidence>
<dbReference type="Proteomes" id="UP000494206">
    <property type="component" value="Unassembled WGS sequence"/>
</dbReference>
<proteinExistence type="predicted"/>
<accession>A0A8S1ERC0</accession>
<dbReference type="AlphaFoldDB" id="A0A8S1ERC0"/>
<dbReference type="InterPro" id="IPR004345">
    <property type="entry name" value="TB2_DP1_HVA22"/>
</dbReference>
<reference evidence="1 2" key="1">
    <citation type="submission" date="2020-04" db="EMBL/GenBank/DDBJ databases">
        <authorList>
            <person name="Laetsch R D."/>
            <person name="Stevens L."/>
            <person name="Kumar S."/>
            <person name="Blaxter L. M."/>
        </authorList>
    </citation>
    <scope>NUCLEOTIDE SEQUENCE [LARGE SCALE GENOMIC DNA]</scope>
</reference>
<evidence type="ECO:0000313" key="1">
    <source>
        <dbReference type="EMBL" id="CAB3402001.1"/>
    </source>
</evidence>
<keyword evidence="2" id="KW-1185">Reference proteome</keyword>
<dbReference type="EMBL" id="CADEPM010000003">
    <property type="protein sequence ID" value="CAB3402001.1"/>
    <property type="molecule type" value="Genomic_DNA"/>
</dbReference>
<evidence type="ECO:0000313" key="2">
    <source>
        <dbReference type="Proteomes" id="UP000494206"/>
    </source>
</evidence>
<protein>
    <recommendedName>
        <fullName evidence="3">Receptor expression-enhancing protein</fullName>
    </recommendedName>
</protein>
<organism evidence="1 2">
    <name type="scientific">Caenorhabditis bovis</name>
    <dbReference type="NCBI Taxonomy" id="2654633"/>
    <lineage>
        <taxon>Eukaryota</taxon>
        <taxon>Metazoa</taxon>
        <taxon>Ecdysozoa</taxon>
        <taxon>Nematoda</taxon>
        <taxon>Chromadorea</taxon>
        <taxon>Rhabditida</taxon>
        <taxon>Rhabditina</taxon>
        <taxon>Rhabditomorpha</taxon>
        <taxon>Rhabditoidea</taxon>
        <taxon>Rhabditidae</taxon>
        <taxon>Peloderinae</taxon>
        <taxon>Caenorhabditis</taxon>
    </lineage>
</organism>
<dbReference type="Pfam" id="PF03134">
    <property type="entry name" value="TB2_DP1_HVA22"/>
    <property type="match status" value="1"/>
</dbReference>